<dbReference type="GO" id="GO:0005391">
    <property type="term" value="F:P-type sodium:potassium-exchanging transporter activity"/>
    <property type="evidence" value="ECO:0007669"/>
    <property type="project" value="TreeGrafter"/>
</dbReference>
<dbReference type="Gene3D" id="3.40.50.1000">
    <property type="entry name" value="HAD superfamily/HAD-like"/>
    <property type="match status" value="1"/>
</dbReference>
<keyword evidence="6" id="KW-0597">Phosphoprotein</keyword>
<dbReference type="SFLD" id="SFLDS00003">
    <property type="entry name" value="Haloacid_Dehalogenase"/>
    <property type="match status" value="1"/>
</dbReference>
<dbReference type="InterPro" id="IPR005775">
    <property type="entry name" value="P-type_ATPase_IIC"/>
</dbReference>
<dbReference type="SUPFAM" id="SSF81653">
    <property type="entry name" value="Calcium ATPase, transduction domain A"/>
    <property type="match status" value="1"/>
</dbReference>
<dbReference type="GO" id="GO:0016887">
    <property type="term" value="F:ATP hydrolysis activity"/>
    <property type="evidence" value="ECO:0007669"/>
    <property type="project" value="InterPro"/>
</dbReference>
<dbReference type="InterPro" id="IPR018303">
    <property type="entry name" value="ATPase_P-typ_P_site"/>
</dbReference>
<dbReference type="InterPro" id="IPR001757">
    <property type="entry name" value="P_typ_ATPase"/>
</dbReference>
<evidence type="ECO:0000256" key="11">
    <source>
        <dbReference type="ARBA" id="ARBA00022967"/>
    </source>
</evidence>
<dbReference type="EMBL" id="HBGH01010415">
    <property type="protein sequence ID" value="CAD9233657.1"/>
    <property type="molecule type" value="Transcribed_RNA"/>
</dbReference>
<dbReference type="Gene3D" id="1.20.1110.10">
    <property type="entry name" value="Calcium-transporting ATPase, transmembrane domain"/>
    <property type="match status" value="2"/>
</dbReference>
<feature type="transmembrane region" description="Helical" evidence="15">
    <location>
        <begin position="113"/>
        <end position="135"/>
    </location>
</feature>
<accession>A0A7S1TG89</accession>
<dbReference type="SUPFAM" id="SSF81665">
    <property type="entry name" value="Calcium ATPase, transmembrane domain M"/>
    <property type="match status" value="1"/>
</dbReference>
<dbReference type="InterPro" id="IPR023214">
    <property type="entry name" value="HAD_sf"/>
</dbReference>
<gene>
    <name evidence="17" type="ORF">CCAE0312_LOCUS5743</name>
</gene>
<evidence type="ECO:0000256" key="12">
    <source>
        <dbReference type="ARBA" id="ARBA00022989"/>
    </source>
</evidence>
<dbReference type="SFLD" id="SFLDG00002">
    <property type="entry name" value="C1.7:_P-type_atpase_like"/>
    <property type="match status" value="1"/>
</dbReference>
<evidence type="ECO:0000259" key="16">
    <source>
        <dbReference type="SMART" id="SM00831"/>
    </source>
</evidence>
<dbReference type="PANTHER" id="PTHR43294:SF21">
    <property type="entry name" value="CATION TRANSPORTING ATPASE"/>
    <property type="match status" value="1"/>
</dbReference>
<reference evidence="17" key="1">
    <citation type="submission" date="2021-01" db="EMBL/GenBank/DDBJ databases">
        <authorList>
            <person name="Corre E."/>
            <person name="Pelletier E."/>
            <person name="Niang G."/>
            <person name="Scheremetjew M."/>
            <person name="Finn R."/>
            <person name="Kale V."/>
            <person name="Holt S."/>
            <person name="Cochrane G."/>
            <person name="Meng A."/>
            <person name="Brown T."/>
            <person name="Cohen L."/>
        </authorList>
    </citation>
    <scope>NUCLEOTIDE SEQUENCE</scope>
    <source>
        <strain evidence="17">SAG 36.94</strain>
    </source>
</reference>
<feature type="transmembrane region" description="Helical" evidence="15">
    <location>
        <begin position="1086"/>
        <end position="1105"/>
    </location>
</feature>
<evidence type="ECO:0000313" key="17">
    <source>
        <dbReference type="EMBL" id="CAD9233657.1"/>
    </source>
</evidence>
<dbReference type="GO" id="GO:0030007">
    <property type="term" value="P:intracellular potassium ion homeostasis"/>
    <property type="evidence" value="ECO:0007669"/>
    <property type="project" value="TreeGrafter"/>
</dbReference>
<feature type="transmembrane region" description="Helical" evidence="15">
    <location>
        <begin position="1111"/>
        <end position="1135"/>
    </location>
</feature>
<keyword evidence="9" id="KW-0067">ATP-binding</keyword>
<dbReference type="InterPro" id="IPR004014">
    <property type="entry name" value="ATPase_P-typ_cation-transptr_N"/>
</dbReference>
<name>A0A7S1TG89_9RHOD</name>
<keyword evidence="10" id="KW-0630">Potassium</keyword>
<comment type="subcellular location">
    <subcellularLocation>
        <location evidence="1">Cell membrane</location>
        <topology evidence="1">Multi-pass membrane protein</topology>
    </subcellularLocation>
</comment>
<evidence type="ECO:0000256" key="10">
    <source>
        <dbReference type="ARBA" id="ARBA00022958"/>
    </source>
</evidence>
<evidence type="ECO:0000256" key="7">
    <source>
        <dbReference type="ARBA" id="ARBA00022692"/>
    </source>
</evidence>
<dbReference type="GO" id="GO:0036376">
    <property type="term" value="P:sodium ion export across plasma membrane"/>
    <property type="evidence" value="ECO:0007669"/>
    <property type="project" value="TreeGrafter"/>
</dbReference>
<dbReference type="FunFam" id="1.20.1110.10:FF:000095">
    <property type="entry name" value="Sodium/potassium-transporting ATPase subunit alpha-1"/>
    <property type="match status" value="1"/>
</dbReference>
<dbReference type="InterPro" id="IPR023298">
    <property type="entry name" value="ATPase_P-typ_TM_dom_sf"/>
</dbReference>
<dbReference type="SUPFAM" id="SSF81660">
    <property type="entry name" value="Metal cation-transporting ATPase, ATP-binding domain N"/>
    <property type="match status" value="1"/>
</dbReference>
<protein>
    <recommendedName>
        <fullName evidence="16">Cation-transporting P-type ATPase N-terminal domain-containing protein</fullName>
    </recommendedName>
</protein>
<dbReference type="GO" id="GO:0006883">
    <property type="term" value="P:intracellular sodium ion homeostasis"/>
    <property type="evidence" value="ECO:0007669"/>
    <property type="project" value="TreeGrafter"/>
</dbReference>
<feature type="transmembrane region" description="Helical" evidence="15">
    <location>
        <begin position="141"/>
        <end position="160"/>
    </location>
</feature>
<dbReference type="InterPro" id="IPR008250">
    <property type="entry name" value="ATPase_P-typ_transduc_dom_A_sf"/>
</dbReference>
<evidence type="ECO:0000256" key="13">
    <source>
        <dbReference type="ARBA" id="ARBA00023065"/>
    </source>
</evidence>
<keyword evidence="4" id="KW-1003">Cell membrane</keyword>
<dbReference type="InterPro" id="IPR059000">
    <property type="entry name" value="ATPase_P-type_domA"/>
</dbReference>
<feature type="transmembrane region" description="Helical" evidence="15">
    <location>
        <begin position="860"/>
        <end position="879"/>
    </location>
</feature>
<proteinExistence type="inferred from homology"/>
<evidence type="ECO:0000256" key="15">
    <source>
        <dbReference type="SAM" id="Phobius"/>
    </source>
</evidence>
<organism evidence="17">
    <name type="scientific">Compsopogon caeruleus</name>
    <dbReference type="NCBI Taxonomy" id="31354"/>
    <lineage>
        <taxon>Eukaryota</taxon>
        <taxon>Rhodophyta</taxon>
        <taxon>Compsopogonophyceae</taxon>
        <taxon>Compsopogonales</taxon>
        <taxon>Compsopogonaceae</taxon>
        <taxon>Compsopogon</taxon>
    </lineage>
</organism>
<dbReference type="SUPFAM" id="SSF56784">
    <property type="entry name" value="HAD-like"/>
    <property type="match status" value="1"/>
</dbReference>
<evidence type="ECO:0000256" key="9">
    <source>
        <dbReference type="ARBA" id="ARBA00022840"/>
    </source>
</evidence>
<evidence type="ECO:0000256" key="5">
    <source>
        <dbReference type="ARBA" id="ARBA00022538"/>
    </source>
</evidence>
<evidence type="ECO:0000256" key="2">
    <source>
        <dbReference type="ARBA" id="ARBA00006934"/>
    </source>
</evidence>
<dbReference type="GO" id="GO:1902600">
    <property type="term" value="P:proton transmembrane transport"/>
    <property type="evidence" value="ECO:0007669"/>
    <property type="project" value="TreeGrafter"/>
</dbReference>
<evidence type="ECO:0000256" key="6">
    <source>
        <dbReference type="ARBA" id="ARBA00022553"/>
    </source>
</evidence>
<evidence type="ECO:0000256" key="4">
    <source>
        <dbReference type="ARBA" id="ARBA00022475"/>
    </source>
</evidence>
<dbReference type="InterPro" id="IPR023299">
    <property type="entry name" value="ATPase_P-typ_cyto_dom_N"/>
</dbReference>
<dbReference type="PANTHER" id="PTHR43294">
    <property type="entry name" value="SODIUM/POTASSIUM-TRANSPORTING ATPASE SUBUNIT ALPHA"/>
    <property type="match status" value="1"/>
</dbReference>
<evidence type="ECO:0000256" key="8">
    <source>
        <dbReference type="ARBA" id="ARBA00022741"/>
    </source>
</evidence>
<evidence type="ECO:0000256" key="1">
    <source>
        <dbReference type="ARBA" id="ARBA00004651"/>
    </source>
</evidence>
<dbReference type="InterPro" id="IPR036412">
    <property type="entry name" value="HAD-like_sf"/>
</dbReference>
<keyword evidence="3" id="KW-0813">Transport</keyword>
<keyword evidence="14 15" id="KW-0472">Membrane</keyword>
<dbReference type="Pfam" id="PF00689">
    <property type="entry name" value="Cation_ATPase_C"/>
    <property type="match status" value="2"/>
</dbReference>
<keyword evidence="11" id="KW-1278">Translocase</keyword>
<feature type="transmembrane region" description="Helical" evidence="15">
    <location>
        <begin position="302"/>
        <end position="322"/>
    </location>
</feature>
<dbReference type="PRINTS" id="PR00121">
    <property type="entry name" value="NAKATPASE"/>
</dbReference>
<feature type="transmembrane region" description="Helical" evidence="15">
    <location>
        <begin position="796"/>
        <end position="816"/>
    </location>
</feature>
<dbReference type="NCBIfam" id="TIGR01106">
    <property type="entry name" value="ATPase-IIC_X-K"/>
    <property type="match status" value="1"/>
</dbReference>
<dbReference type="PRINTS" id="PR00119">
    <property type="entry name" value="CATATPASE"/>
</dbReference>
<feature type="domain" description="Cation-transporting P-type ATPase N-terminal" evidence="16">
    <location>
        <begin position="59"/>
        <end position="133"/>
    </location>
</feature>
<dbReference type="AlphaFoldDB" id="A0A7S1TG89"/>
<dbReference type="Pfam" id="PF00122">
    <property type="entry name" value="E1-E2_ATPase"/>
    <property type="match status" value="1"/>
</dbReference>
<dbReference type="InterPro" id="IPR006068">
    <property type="entry name" value="ATPase_P-typ_cation-transptr_C"/>
</dbReference>
<dbReference type="FunFam" id="3.40.50.1000:FF:000083">
    <property type="entry name" value="Sodium/potassium-transporting ATPase subunit alpha"/>
    <property type="match status" value="1"/>
</dbReference>
<keyword evidence="7 15" id="KW-0812">Transmembrane</keyword>
<dbReference type="FunFam" id="2.70.150.10:FF:000003">
    <property type="entry name" value="Sodium/potassium-transporting ATPase subunit alpha"/>
    <property type="match status" value="1"/>
</dbReference>
<dbReference type="SMART" id="SM00831">
    <property type="entry name" value="Cation_ATPase_N"/>
    <property type="match status" value="1"/>
</dbReference>
<keyword evidence="8" id="KW-0547">Nucleotide-binding</keyword>
<keyword evidence="13" id="KW-0406">Ion transport</keyword>
<evidence type="ECO:0000256" key="14">
    <source>
        <dbReference type="ARBA" id="ARBA00023136"/>
    </source>
</evidence>
<dbReference type="Gene3D" id="3.40.1110.10">
    <property type="entry name" value="Calcium-transporting ATPase, cytoplasmic domain N"/>
    <property type="match status" value="1"/>
</dbReference>
<dbReference type="Pfam" id="PF00690">
    <property type="entry name" value="Cation_ATPase_N"/>
    <property type="match status" value="1"/>
</dbReference>
<dbReference type="NCBIfam" id="TIGR01494">
    <property type="entry name" value="ATPase_P-type"/>
    <property type="match status" value="2"/>
</dbReference>
<feature type="transmembrane region" description="Helical" evidence="15">
    <location>
        <begin position="328"/>
        <end position="358"/>
    </location>
</feature>
<dbReference type="GO" id="GO:0005524">
    <property type="term" value="F:ATP binding"/>
    <property type="evidence" value="ECO:0007669"/>
    <property type="project" value="UniProtKB-KW"/>
</dbReference>
<evidence type="ECO:0000256" key="3">
    <source>
        <dbReference type="ARBA" id="ARBA00022448"/>
    </source>
</evidence>
<comment type="similarity">
    <text evidence="2">Belongs to the cation transport ATPase (P-type) (TC 3.A.3) family. Type IIC subfamily.</text>
</comment>
<keyword evidence="5" id="KW-0633">Potassium transport</keyword>
<dbReference type="PROSITE" id="PS00154">
    <property type="entry name" value="ATPASE_E1_E2"/>
    <property type="match status" value="1"/>
</dbReference>
<dbReference type="GO" id="GO:0005886">
    <property type="term" value="C:plasma membrane"/>
    <property type="evidence" value="ECO:0007669"/>
    <property type="project" value="UniProtKB-SubCell"/>
</dbReference>
<dbReference type="Pfam" id="PF13246">
    <property type="entry name" value="Cation_ATPase"/>
    <property type="match status" value="1"/>
</dbReference>
<dbReference type="InterPro" id="IPR050510">
    <property type="entry name" value="Cation_transp_ATPase_P-type"/>
</dbReference>
<dbReference type="InterPro" id="IPR044492">
    <property type="entry name" value="P_typ_ATPase_HD_dom"/>
</dbReference>
<dbReference type="GO" id="GO:1990573">
    <property type="term" value="P:potassium ion import across plasma membrane"/>
    <property type="evidence" value="ECO:0007669"/>
    <property type="project" value="TreeGrafter"/>
</dbReference>
<dbReference type="SFLD" id="SFLDF00027">
    <property type="entry name" value="p-type_atpase"/>
    <property type="match status" value="1"/>
</dbReference>
<keyword evidence="12 15" id="KW-1133">Transmembrane helix</keyword>
<sequence>MVDGRPSGGSTPRVSVTEADVITRFSEVRERYSNVLEREKAGKKVPQNVREELREIELWEHKASLDELCLKLGTDVEEGLSDVEHKDRLARDGPNLLSPPKVTPWYVKMLAQFLNLFAILLQIAAVLNWVGYALSGNSQNLYVGIALYIVVAATALFTFFQEFKSEKTMEKFKNFLPPVTLAHRGGRVIEVEADSLVVGDVIDVKAGDKIPADLRIVEVSKLKVDNSSLTGESEPITLGIDCTDENPLETKNLAFFGTLAVEGTATGVVINTGDRTMFGRIAALAGASQTELTTMQREIHHFIIIVSLFAISMGLIFFIFGLSKGTPILSNIVSCIGIIVANIPEGLLATVTVSLTLAAKRLARKKVLVKKLECVETLGSTTTICSDKTGTLTQNRMTVVHLMYDNQIYTTKTATQEASFDLESPVMKQLFFAACNCSKAVFDAKDMEDFPEKSIDERKINGDASESGILRFTSKIDDVDAIRKCNPQVGGIPFNSTNKFMVTIHRDGAGEKRLLMKGAPERILERCSKYASSTGVRTLDERALAEINANLLSLMEGGERVLGFAHISLPNPPFDSTYVFDSENPNFPLDDLTFIGLMGLLDPPKESVPESVRICQSAGIQVIMVTGDHPATAKSIAKQVHIIDDPTVEEIAAQRNIHVDAVDCSEVKAIVVAGSEIKEFEEADWDRVLRHEQIVFARTSPQQKLIIVENCQRLGKIVAVTGDGVNDSPALKKANIGVAMGISGSDVSKEAADLVLLDDNFASIVHAVEVGRVIFDNLKKSIAYTLSKNIAELTPYLAYIITSIPLPISTVLILTIDLGTDIVPSIALAHEKAESDIMKRKPRDTKRDHLVNERTISFTYFQIGIIQSMAGFFTYFTIFNDYGVAPSLMSQLDGQSHYASTTVESRRWLVTSRDAFGKSSFHRSWFDDQIGDFTSDIQRANLSVQFDQISQLPVSGETGNAAFRDMVYVIGNRLQIPPCDAYSCRGLGQETRYNDFQGCFGTRNTTINLFGINDGSINPGVEAADKNTRGQPGFGCFELWSYDQQWEVQKRAQVGFFVSIVVTQYFNVNVVKTRVLSIFQQGFSNIWLLFGIVVETFIAVGLTYIPPLHSAFGTASISGLYWLAPVPFAVYLFVYDEIRKFWLRKGIYNNNKFGLWVHRFSYW</sequence>
<dbReference type="Gene3D" id="2.70.150.10">
    <property type="entry name" value="Calcium-transporting ATPase, cytoplasmic transduction domain A"/>
    <property type="match status" value="1"/>
</dbReference>